<organism evidence="2 3">
    <name type="scientific">Epilithonimonas hispanica</name>
    <dbReference type="NCBI Taxonomy" id="358687"/>
    <lineage>
        <taxon>Bacteria</taxon>
        <taxon>Pseudomonadati</taxon>
        <taxon>Bacteroidota</taxon>
        <taxon>Flavobacteriia</taxon>
        <taxon>Flavobacteriales</taxon>
        <taxon>Weeksellaceae</taxon>
        <taxon>Chryseobacterium group</taxon>
        <taxon>Epilithonimonas</taxon>
    </lineage>
</organism>
<proteinExistence type="predicted"/>
<protein>
    <recommendedName>
        <fullName evidence="1">LUD domain-containing protein</fullName>
    </recommendedName>
</protein>
<sequence>MTKEQLLSSVRSNLQNREKVEYPLIPDYKKPDADLKKNFEQSAKIAAVDVYDVSSVEEAQAIMYKKLPDAKVTCSATPEWIGNQDIKVENPADLNHVDLGIFRAEFGVAEMGMVWVTEKSLVTNSLGYLSQHLAVLLDPTDITENMHTAYQRVQLPAAHYGCFVMGPSATADINAVLVHGAQGARTLTLFFLKKPSL</sequence>
<comment type="caution">
    <text evidence="2">The sequence shown here is derived from an EMBL/GenBank/DDBJ whole genome shotgun (WGS) entry which is preliminary data.</text>
</comment>
<dbReference type="EMBL" id="QNUG01000005">
    <property type="protein sequence ID" value="REC72268.1"/>
    <property type="molecule type" value="Genomic_DNA"/>
</dbReference>
<dbReference type="InterPro" id="IPR003741">
    <property type="entry name" value="LUD_dom"/>
</dbReference>
<keyword evidence="3" id="KW-1185">Reference proteome</keyword>
<gene>
    <name evidence="2" type="ORF">DRF58_03140</name>
</gene>
<dbReference type="InterPro" id="IPR024185">
    <property type="entry name" value="FTHF_cligase-like_sf"/>
</dbReference>
<dbReference type="Proteomes" id="UP000256326">
    <property type="component" value="Unassembled WGS sequence"/>
</dbReference>
<evidence type="ECO:0000313" key="3">
    <source>
        <dbReference type="Proteomes" id="UP000256326"/>
    </source>
</evidence>
<dbReference type="AlphaFoldDB" id="A0A3D9D2V8"/>
<dbReference type="InterPro" id="IPR037171">
    <property type="entry name" value="NagB/RpiA_transferase-like"/>
</dbReference>
<reference evidence="2 3" key="1">
    <citation type="journal article" date="2006" name="Int. J. Syst. Evol. Microbiol.">
        <title>Chryseobacterium hispanicum sp. nov., isolated from the drinking water distribution system of Sevilla, Spain.</title>
        <authorList>
            <person name="Gallego V."/>
            <person name="Garcia M.T."/>
            <person name="Ventosa A."/>
        </authorList>
    </citation>
    <scope>NUCLEOTIDE SEQUENCE [LARGE SCALE GENOMIC DNA]</scope>
    <source>
        <strain evidence="2 3">KCTC 22104</strain>
    </source>
</reference>
<accession>A0A3D9D2V8</accession>
<dbReference type="OrthoDB" id="9794157at2"/>
<dbReference type="RefSeq" id="WP_116032742.1">
    <property type="nucleotide sequence ID" value="NZ_JBHLVV010000003.1"/>
</dbReference>
<feature type="domain" description="LUD" evidence="1">
    <location>
        <begin position="52"/>
        <end position="190"/>
    </location>
</feature>
<dbReference type="PANTHER" id="PTHR43682:SF1">
    <property type="entry name" value="LACTATE UTILIZATION PROTEIN C"/>
    <property type="match status" value="1"/>
</dbReference>
<name>A0A3D9D2V8_9FLAO</name>
<dbReference type="PANTHER" id="PTHR43682">
    <property type="entry name" value="LACTATE UTILIZATION PROTEIN C"/>
    <property type="match status" value="1"/>
</dbReference>
<dbReference type="SUPFAM" id="SSF100950">
    <property type="entry name" value="NagB/RpiA/CoA transferase-like"/>
    <property type="match status" value="1"/>
</dbReference>
<evidence type="ECO:0000313" key="2">
    <source>
        <dbReference type="EMBL" id="REC72268.1"/>
    </source>
</evidence>
<dbReference type="Pfam" id="PF02589">
    <property type="entry name" value="LUD_dom"/>
    <property type="match status" value="1"/>
</dbReference>
<dbReference type="Gene3D" id="3.40.50.10420">
    <property type="entry name" value="NagB/RpiA/CoA transferase-like"/>
    <property type="match status" value="1"/>
</dbReference>
<evidence type="ECO:0000259" key="1">
    <source>
        <dbReference type="Pfam" id="PF02589"/>
    </source>
</evidence>